<evidence type="ECO:0000256" key="1">
    <source>
        <dbReference type="SAM" id="MobiDB-lite"/>
    </source>
</evidence>
<dbReference type="AlphaFoldDB" id="A0AAN7K8U1"/>
<organism evidence="2 3">
    <name type="scientific">Trapa incisa</name>
    <dbReference type="NCBI Taxonomy" id="236973"/>
    <lineage>
        <taxon>Eukaryota</taxon>
        <taxon>Viridiplantae</taxon>
        <taxon>Streptophyta</taxon>
        <taxon>Embryophyta</taxon>
        <taxon>Tracheophyta</taxon>
        <taxon>Spermatophyta</taxon>
        <taxon>Magnoliopsida</taxon>
        <taxon>eudicotyledons</taxon>
        <taxon>Gunneridae</taxon>
        <taxon>Pentapetalae</taxon>
        <taxon>rosids</taxon>
        <taxon>malvids</taxon>
        <taxon>Myrtales</taxon>
        <taxon>Lythraceae</taxon>
        <taxon>Trapa</taxon>
    </lineage>
</organism>
<name>A0AAN7K8U1_9MYRT</name>
<evidence type="ECO:0000313" key="2">
    <source>
        <dbReference type="EMBL" id="KAK4760544.1"/>
    </source>
</evidence>
<dbReference type="EMBL" id="JAXIOK010000010">
    <property type="protein sequence ID" value="KAK4760544.1"/>
    <property type="molecule type" value="Genomic_DNA"/>
</dbReference>
<evidence type="ECO:0000313" key="3">
    <source>
        <dbReference type="Proteomes" id="UP001345219"/>
    </source>
</evidence>
<reference evidence="2 3" key="1">
    <citation type="journal article" date="2023" name="Hortic Res">
        <title>Pangenome of water caltrop reveals structural variations and asymmetric subgenome divergence after allopolyploidization.</title>
        <authorList>
            <person name="Zhang X."/>
            <person name="Chen Y."/>
            <person name="Wang L."/>
            <person name="Yuan Y."/>
            <person name="Fang M."/>
            <person name="Shi L."/>
            <person name="Lu R."/>
            <person name="Comes H.P."/>
            <person name="Ma Y."/>
            <person name="Chen Y."/>
            <person name="Huang G."/>
            <person name="Zhou Y."/>
            <person name="Zheng Z."/>
            <person name="Qiu Y."/>
        </authorList>
    </citation>
    <scope>NUCLEOTIDE SEQUENCE [LARGE SCALE GENOMIC DNA]</scope>
    <source>
        <tissue evidence="2">Roots</tissue>
    </source>
</reference>
<feature type="compositionally biased region" description="Basic and acidic residues" evidence="1">
    <location>
        <begin position="61"/>
        <end position="72"/>
    </location>
</feature>
<comment type="caution">
    <text evidence="2">The sequence shown here is derived from an EMBL/GenBank/DDBJ whole genome shotgun (WGS) entry which is preliminary data.</text>
</comment>
<protein>
    <submittedName>
        <fullName evidence="2">Uncharacterized protein</fullName>
    </submittedName>
</protein>
<proteinExistence type="predicted"/>
<keyword evidence="3" id="KW-1185">Reference proteome</keyword>
<accession>A0AAN7K8U1</accession>
<feature type="region of interest" description="Disordered" evidence="1">
    <location>
        <begin position="49"/>
        <end position="72"/>
    </location>
</feature>
<dbReference type="Proteomes" id="UP001345219">
    <property type="component" value="Chromosome 5"/>
</dbReference>
<sequence>MFVHHLPYLLACGSIESVRGHIKLKDYSSKQIYMHITRCLNRNKTELLRRLNQNRQTKKRNQSEEDLREKRSELRNSKFNYKNIEKAAQMERRSLDRCTCLGDATPRGSRIQSTS</sequence>
<gene>
    <name evidence="2" type="ORF">SAY87_005437</name>
</gene>